<dbReference type="PROSITE" id="PS52027">
    <property type="entry name" value="ZF_C2HC_C3H"/>
    <property type="match status" value="2"/>
</dbReference>
<feature type="region of interest" description="Disordered" evidence="6">
    <location>
        <begin position="147"/>
        <end position="383"/>
    </location>
</feature>
<organism evidence="8 9">
    <name type="scientific">Clavelina lepadiformis</name>
    <name type="common">Light-bulb sea squirt</name>
    <name type="synonym">Ascidia lepadiformis</name>
    <dbReference type="NCBI Taxonomy" id="159417"/>
    <lineage>
        <taxon>Eukaryota</taxon>
        <taxon>Metazoa</taxon>
        <taxon>Chordata</taxon>
        <taxon>Tunicata</taxon>
        <taxon>Ascidiacea</taxon>
        <taxon>Aplousobranchia</taxon>
        <taxon>Clavelinidae</taxon>
        <taxon>Clavelina</taxon>
    </lineage>
</organism>
<evidence type="ECO:0000313" key="9">
    <source>
        <dbReference type="Proteomes" id="UP001642483"/>
    </source>
</evidence>
<dbReference type="PANTHER" id="PTHR13555">
    <property type="entry name" value="C2H2 ZINC FINGER CGI-62-RELATED"/>
    <property type="match status" value="1"/>
</dbReference>
<feature type="compositionally biased region" description="Low complexity" evidence="6">
    <location>
        <begin position="337"/>
        <end position="351"/>
    </location>
</feature>
<feature type="compositionally biased region" description="Low complexity" evidence="6">
    <location>
        <begin position="358"/>
        <end position="372"/>
    </location>
</feature>
<sequence>MDFEDQSNVHLVPCNYCGRTFSKESIHKHRQICQKTSQKRPVFDSSKQRAFEITDRKAKSKKATFSAKPTTRGTHSNWRQKHEDFIKTVRAAREVTAAIKEGRELPPPPPPTINPDYIQCPHCMRRFNENAAERHIKFCAEQQKRLVNKKNSPSNTNSLAATRSSARQNYRPPPPQPSAGRRKLDDTRSAPFRSTRARTNNDHQISSNQFKNNTYKINSVSGKTNSAAHERFSSTKPRRATNPEWDGTIEPASLNTEVRTKTGLKPVAAANHSNDRAGQQKISSNSAKPAVRKVAGRDKADRYSNGGWNKKSSLHQRPRHDWSSDSNDTDSGGEVGRYSASAYDSSSRNRYTVVNGTRRSSASSDSSKRANSVGKGKQMQHKGAIKGYSNGLREGLTDFSHNRDDFYDWMQARQPSHETTVTNKKASSQPSKFCHECGARYPVVNAKFCCECGIKRITL</sequence>
<protein>
    <recommendedName>
        <fullName evidence="7">C2HC/C3H-type domain-containing protein</fullName>
    </recommendedName>
</protein>
<dbReference type="Pfam" id="PF13913">
    <property type="entry name" value="zf-C2HC_2"/>
    <property type="match status" value="2"/>
</dbReference>
<keyword evidence="1" id="KW-0479">Metal-binding</keyword>
<dbReference type="InterPro" id="IPR049899">
    <property type="entry name" value="Znf_C2HC_C3H"/>
</dbReference>
<evidence type="ECO:0000313" key="8">
    <source>
        <dbReference type="EMBL" id="CAK8696923.1"/>
    </source>
</evidence>
<evidence type="ECO:0000256" key="3">
    <source>
        <dbReference type="ARBA" id="ARBA00022771"/>
    </source>
</evidence>
<gene>
    <name evidence="8" type="ORF">CVLEPA_LOCUS30225</name>
</gene>
<evidence type="ECO:0000256" key="2">
    <source>
        <dbReference type="ARBA" id="ARBA00022737"/>
    </source>
</evidence>
<dbReference type="EMBL" id="CAWYQH010000163">
    <property type="protein sequence ID" value="CAK8696923.1"/>
    <property type="molecule type" value="Genomic_DNA"/>
</dbReference>
<proteinExistence type="predicted"/>
<feature type="region of interest" description="Disordered" evidence="6">
    <location>
        <begin position="55"/>
        <end position="78"/>
    </location>
</feature>
<comment type="caution">
    <text evidence="8">The sequence shown here is derived from an EMBL/GenBank/DDBJ whole genome shotgun (WGS) entry which is preliminary data.</text>
</comment>
<dbReference type="InterPro" id="IPR026319">
    <property type="entry name" value="ZC2HC1A/B-like"/>
</dbReference>
<evidence type="ECO:0000259" key="7">
    <source>
        <dbReference type="PROSITE" id="PS52027"/>
    </source>
</evidence>
<evidence type="ECO:0000256" key="4">
    <source>
        <dbReference type="ARBA" id="ARBA00022833"/>
    </source>
</evidence>
<dbReference type="Proteomes" id="UP001642483">
    <property type="component" value="Unassembled WGS sequence"/>
</dbReference>
<name>A0ABP0GYU5_CLALP</name>
<feature type="compositionally biased region" description="Polar residues" evidence="6">
    <location>
        <begin position="202"/>
        <end position="227"/>
    </location>
</feature>
<keyword evidence="2" id="KW-0677">Repeat</keyword>
<keyword evidence="4" id="KW-0862">Zinc</keyword>
<keyword evidence="3 5" id="KW-0863">Zinc-finger</keyword>
<accession>A0ABP0GYU5</accession>
<feature type="domain" description="C2HC/C3H-type" evidence="7">
    <location>
        <begin position="10"/>
        <end position="39"/>
    </location>
</feature>
<dbReference type="Gene3D" id="3.30.160.60">
    <property type="entry name" value="Classic Zinc Finger"/>
    <property type="match status" value="1"/>
</dbReference>
<keyword evidence="9" id="KW-1185">Reference proteome</keyword>
<evidence type="ECO:0000256" key="6">
    <source>
        <dbReference type="SAM" id="MobiDB-lite"/>
    </source>
</evidence>
<evidence type="ECO:0000256" key="1">
    <source>
        <dbReference type="ARBA" id="ARBA00022723"/>
    </source>
</evidence>
<feature type="compositionally biased region" description="Polar residues" evidence="6">
    <location>
        <begin position="149"/>
        <end position="168"/>
    </location>
</feature>
<feature type="domain" description="C2HC/C3H-type" evidence="7">
    <location>
        <begin position="116"/>
        <end position="145"/>
    </location>
</feature>
<evidence type="ECO:0000256" key="5">
    <source>
        <dbReference type="PROSITE-ProRule" id="PRU01371"/>
    </source>
</evidence>
<feature type="compositionally biased region" description="Polar residues" evidence="6">
    <location>
        <begin position="276"/>
        <end position="287"/>
    </location>
</feature>
<reference evidence="8 9" key="1">
    <citation type="submission" date="2024-02" db="EMBL/GenBank/DDBJ databases">
        <authorList>
            <person name="Daric V."/>
            <person name="Darras S."/>
        </authorList>
    </citation>
    <scope>NUCLEOTIDE SEQUENCE [LARGE SCALE GENOMIC DNA]</scope>
</reference>